<reference evidence="2 3" key="1">
    <citation type="submission" date="2022-01" db="EMBL/GenBank/DDBJ databases">
        <title>Whole genome-based taxonomy of the Shewanellaceae.</title>
        <authorList>
            <person name="Martin-Rodriguez A.J."/>
        </authorList>
    </citation>
    <scope>NUCLEOTIDE SEQUENCE [LARGE SCALE GENOMIC DNA]</scope>
    <source>
        <strain evidence="2 3">DSM 17177</strain>
    </source>
</reference>
<evidence type="ECO:0000313" key="2">
    <source>
        <dbReference type="EMBL" id="MCL1123742.1"/>
    </source>
</evidence>
<dbReference type="Pfam" id="PF04965">
    <property type="entry name" value="GPW_gp25"/>
    <property type="match status" value="1"/>
</dbReference>
<feature type="domain" description="IraD/Gp25-like" evidence="1">
    <location>
        <begin position="30"/>
        <end position="118"/>
    </location>
</feature>
<sequence>MDDNTFLGRGWCFPPEFSFDDRKVKMVTDVDDIDESLTILLSTTPGERVMQPDYGCRIKAMVFEEINQSILTQIRHAIEQAILFFEPRIILEEIDIDTHQSLEGRLSIHLDYTVITTNSRRNKVYPFYILEGTLVDL</sequence>
<dbReference type="SUPFAM" id="SSF160719">
    <property type="entry name" value="gpW/gp25-like"/>
    <property type="match status" value="1"/>
</dbReference>
<comment type="caution">
    <text evidence="2">The sequence shown here is derived from an EMBL/GenBank/DDBJ whole genome shotgun (WGS) entry which is preliminary data.</text>
</comment>
<organism evidence="2 3">
    <name type="scientific">Shewanella surugensis</name>
    <dbReference type="NCBI Taxonomy" id="212020"/>
    <lineage>
        <taxon>Bacteria</taxon>
        <taxon>Pseudomonadati</taxon>
        <taxon>Pseudomonadota</taxon>
        <taxon>Gammaproteobacteria</taxon>
        <taxon>Alteromonadales</taxon>
        <taxon>Shewanellaceae</taxon>
        <taxon>Shewanella</taxon>
    </lineage>
</organism>
<gene>
    <name evidence="2" type="ORF">L2764_04375</name>
</gene>
<protein>
    <submittedName>
        <fullName evidence="2">GPW/gp25 family protein</fullName>
    </submittedName>
</protein>
<accession>A0ABT0L7T0</accession>
<dbReference type="EMBL" id="JAKIKS010000011">
    <property type="protein sequence ID" value="MCL1123742.1"/>
    <property type="molecule type" value="Genomic_DNA"/>
</dbReference>
<keyword evidence="3" id="KW-1185">Reference proteome</keyword>
<dbReference type="InterPro" id="IPR007048">
    <property type="entry name" value="IraD/Gp25-like"/>
</dbReference>
<proteinExistence type="predicted"/>
<dbReference type="RefSeq" id="WP_248939029.1">
    <property type="nucleotide sequence ID" value="NZ_JAKIKS010000011.1"/>
</dbReference>
<dbReference type="Gene3D" id="3.10.450.40">
    <property type="match status" value="1"/>
</dbReference>
<evidence type="ECO:0000259" key="1">
    <source>
        <dbReference type="Pfam" id="PF04965"/>
    </source>
</evidence>
<name>A0ABT0L7T0_9GAMM</name>
<dbReference type="Proteomes" id="UP001203423">
    <property type="component" value="Unassembled WGS sequence"/>
</dbReference>
<evidence type="ECO:0000313" key="3">
    <source>
        <dbReference type="Proteomes" id="UP001203423"/>
    </source>
</evidence>